<dbReference type="EMBL" id="JARAWC010000009">
    <property type="protein sequence ID" value="MDX2960977.1"/>
    <property type="molecule type" value="Genomic_DNA"/>
</dbReference>
<accession>A0AAP6EFF4</accession>
<dbReference type="EMBL" id="JARAWP010000002">
    <property type="protein sequence ID" value="MDX3017034.1"/>
    <property type="molecule type" value="Genomic_DNA"/>
</dbReference>
<dbReference type="AlphaFoldDB" id="A0AAP6EFF4"/>
<keyword evidence="1" id="KW-0175">Coiled coil</keyword>
<evidence type="ECO:0000313" key="5">
    <source>
        <dbReference type="Proteomes" id="UP001282288"/>
    </source>
</evidence>
<reference evidence="2 4" key="1">
    <citation type="journal article" date="2023" name="Microb. Genom.">
        <title>Mesoterricola silvestris gen. nov., sp. nov., Mesoterricola sediminis sp. nov., Geothrix oryzae sp. nov., Geothrix edaphica sp. nov., Geothrix rubra sp. nov., and Geothrix limicola sp. nov., six novel members of Acidobacteriota isolated from soils.</title>
        <authorList>
            <person name="Weisberg A.J."/>
            <person name="Pearce E."/>
            <person name="Kramer C.G."/>
            <person name="Chang J.H."/>
            <person name="Clarke C.R."/>
        </authorList>
    </citation>
    <scope>NUCLEOTIDE SEQUENCE</scope>
    <source>
        <strain evidence="3 4">NB05-1H</strain>
        <strain evidence="2">NRRL_B-16521</strain>
    </source>
</reference>
<dbReference type="Proteomes" id="UP001272987">
    <property type="component" value="Unassembled WGS sequence"/>
</dbReference>
<protein>
    <recommendedName>
        <fullName evidence="6">WXG100 family type VII secretion target</fullName>
    </recommendedName>
</protein>
<dbReference type="Proteomes" id="UP001282288">
    <property type="component" value="Unassembled WGS sequence"/>
</dbReference>
<comment type="caution">
    <text evidence="2">The sequence shown here is derived from an EMBL/GenBank/DDBJ whole genome shotgun (WGS) entry which is preliminary data.</text>
</comment>
<name>A0AAP6EFF4_9ACTN</name>
<evidence type="ECO:0008006" key="6">
    <source>
        <dbReference type="Google" id="ProtNLM"/>
    </source>
</evidence>
<keyword evidence="4" id="KW-1185">Reference proteome</keyword>
<dbReference type="GeneID" id="69809960"/>
<sequence length="504" mass="54412">MNTPETYDALGFDPAPGDPASVHRLVTSLTSTARQLYDAHATLTRLGRTNGAWTGEGAAAFAKTTGALPRYLDNAHDSMADAAHALRTWESRLTEFQGTARLYEEEAEDSRRTLAAAKADPDLKLAGQTFPTGEELRDAQRRLDHATKRVTEASAELDAVVEKARRLQQDHRATAHQAAEKLRKAAEAAPGKSLLDKLKDLFEDVAEQLGDLAGDLWKWVQKHADTIYRIGDWLGYASAACDVLAVITSETLIGAVVFEGIGMVLNGGALLAHGVGWAAGAKKGNWLDIGLDVAGFIPFGDLARVGKVGKGMFTGVKIPMRVTDFGVKAADSWKRASNIIEHAGGTAKLGEDAEKWVMRNVGAFGRKADAIHITADTLGDRLKVAVAKEFGDRNLYRPGAGITDMPFQKLMPQLIEHTPLGRVPALADSVKPIVDDAGQTVGRYIDPRSWTARGYEAALGAKDLYKEGVRHATEDVQFASEQIHEKYDQARAVVGRLATVNPFG</sequence>
<evidence type="ECO:0000256" key="1">
    <source>
        <dbReference type="SAM" id="Coils"/>
    </source>
</evidence>
<evidence type="ECO:0000313" key="2">
    <source>
        <dbReference type="EMBL" id="MDX2960977.1"/>
    </source>
</evidence>
<evidence type="ECO:0000313" key="3">
    <source>
        <dbReference type="EMBL" id="MDX3017034.1"/>
    </source>
</evidence>
<gene>
    <name evidence="2" type="ORF">PV399_14830</name>
    <name evidence="3" type="ORF">PV666_03955</name>
</gene>
<feature type="coiled-coil region" evidence="1">
    <location>
        <begin position="100"/>
        <end position="170"/>
    </location>
</feature>
<proteinExistence type="predicted"/>
<evidence type="ECO:0000313" key="4">
    <source>
        <dbReference type="Proteomes" id="UP001272987"/>
    </source>
</evidence>
<organism evidence="2 5">
    <name type="scientific">Streptomyces acidiscabies</name>
    <dbReference type="NCBI Taxonomy" id="42234"/>
    <lineage>
        <taxon>Bacteria</taxon>
        <taxon>Bacillati</taxon>
        <taxon>Actinomycetota</taxon>
        <taxon>Actinomycetes</taxon>
        <taxon>Kitasatosporales</taxon>
        <taxon>Streptomycetaceae</taxon>
        <taxon>Streptomyces</taxon>
    </lineage>
</organism>
<dbReference type="RefSeq" id="WP_010354243.1">
    <property type="nucleotide sequence ID" value="NZ_BCMK01000034.1"/>
</dbReference>